<dbReference type="Gene3D" id="3.30.2130.30">
    <property type="match status" value="1"/>
</dbReference>
<evidence type="ECO:0000313" key="2">
    <source>
        <dbReference type="EMBL" id="GAG14549.1"/>
    </source>
</evidence>
<proteinExistence type="predicted"/>
<accession>X0V8R8</accession>
<dbReference type="CDD" id="cd11716">
    <property type="entry name" value="THUMP_ThiI"/>
    <property type="match status" value="1"/>
</dbReference>
<dbReference type="EMBL" id="BARS01038948">
    <property type="protein sequence ID" value="GAG14549.1"/>
    <property type="molecule type" value="Genomic_DNA"/>
</dbReference>
<dbReference type="GO" id="GO:0005829">
    <property type="term" value="C:cytosol"/>
    <property type="evidence" value="ECO:0007669"/>
    <property type="project" value="TreeGrafter"/>
</dbReference>
<dbReference type="GO" id="GO:0003723">
    <property type="term" value="F:RNA binding"/>
    <property type="evidence" value="ECO:0007669"/>
    <property type="project" value="InterPro"/>
</dbReference>
<comment type="caution">
    <text evidence="2">The sequence shown here is derived from an EMBL/GenBank/DDBJ whole genome shotgun (WGS) entry which is preliminary data.</text>
</comment>
<dbReference type="PANTHER" id="PTHR43209:SF1">
    <property type="entry name" value="TRNA SULFURTRANSFERASE"/>
    <property type="match status" value="1"/>
</dbReference>
<dbReference type="AlphaFoldDB" id="X0V8R8"/>
<evidence type="ECO:0000259" key="1">
    <source>
        <dbReference type="PROSITE" id="PS51165"/>
    </source>
</evidence>
<feature type="domain" description="THUMP" evidence="1">
    <location>
        <begin position="58"/>
        <end position="161"/>
    </location>
</feature>
<dbReference type="InterPro" id="IPR049962">
    <property type="entry name" value="THUMP_ThiI"/>
</dbReference>
<feature type="non-terminal residue" evidence="2">
    <location>
        <position position="161"/>
    </location>
</feature>
<organism evidence="2">
    <name type="scientific">marine sediment metagenome</name>
    <dbReference type="NCBI Taxonomy" id="412755"/>
    <lineage>
        <taxon>unclassified sequences</taxon>
        <taxon>metagenomes</taxon>
        <taxon>ecological metagenomes</taxon>
    </lineage>
</organism>
<dbReference type="SMART" id="SM00981">
    <property type="entry name" value="THUMP"/>
    <property type="match status" value="1"/>
</dbReference>
<protein>
    <recommendedName>
        <fullName evidence="1">THUMP domain-containing protein</fullName>
    </recommendedName>
</protein>
<dbReference type="InterPro" id="IPR054173">
    <property type="entry name" value="ThiI_fer"/>
</dbReference>
<dbReference type="Pfam" id="PF02926">
    <property type="entry name" value="THUMP"/>
    <property type="match status" value="1"/>
</dbReference>
<reference evidence="2" key="1">
    <citation type="journal article" date="2014" name="Front. Microbiol.">
        <title>High frequency of phylogenetically diverse reductive dehalogenase-homologous genes in deep subseafloor sedimentary metagenomes.</title>
        <authorList>
            <person name="Kawai M."/>
            <person name="Futagami T."/>
            <person name="Toyoda A."/>
            <person name="Takaki Y."/>
            <person name="Nishi S."/>
            <person name="Hori S."/>
            <person name="Arai W."/>
            <person name="Tsubouchi T."/>
            <person name="Morono Y."/>
            <person name="Uchiyama I."/>
            <person name="Ito T."/>
            <person name="Fujiyama A."/>
            <person name="Inagaki F."/>
            <person name="Takami H."/>
        </authorList>
    </citation>
    <scope>NUCLEOTIDE SEQUENCE</scope>
    <source>
        <strain evidence="2">Expedition CK06-06</strain>
    </source>
</reference>
<dbReference type="GO" id="GO:0052837">
    <property type="term" value="P:thiazole biosynthetic process"/>
    <property type="evidence" value="ECO:0007669"/>
    <property type="project" value="TreeGrafter"/>
</dbReference>
<dbReference type="PANTHER" id="PTHR43209">
    <property type="entry name" value="TRNA SULFURTRANSFERASE"/>
    <property type="match status" value="1"/>
</dbReference>
<dbReference type="GO" id="GO:0002937">
    <property type="term" value="P:tRNA 4-thiouridine biosynthesis"/>
    <property type="evidence" value="ECO:0007669"/>
    <property type="project" value="TreeGrafter"/>
</dbReference>
<dbReference type="InterPro" id="IPR004114">
    <property type="entry name" value="THUMP_dom"/>
</dbReference>
<dbReference type="Pfam" id="PF22025">
    <property type="entry name" value="ThiI_fer"/>
    <property type="match status" value="1"/>
</dbReference>
<gene>
    <name evidence="2" type="ORF">S01H1_59541</name>
</gene>
<sequence>MESLFIVRYGEIALKGKNRNYFLHKLTSNIKRQMGDIHADTSIKKGRIFVKVAEEDAERIGSVLAGVFGIVGFAPVVQVKKEIQEIGNAAVNLARGLLTLGKKFKIEARRTDKSFPLNSYGIACALGDLLRTHLPGLTVSLYNPDWILNVEIRESAYLYGP</sequence>
<dbReference type="InterPro" id="IPR050102">
    <property type="entry name" value="tRNA_sulfurtransferase_ThiI"/>
</dbReference>
<dbReference type="SUPFAM" id="SSF143437">
    <property type="entry name" value="THUMP domain-like"/>
    <property type="match status" value="1"/>
</dbReference>
<dbReference type="PROSITE" id="PS51165">
    <property type="entry name" value="THUMP"/>
    <property type="match status" value="1"/>
</dbReference>
<name>X0V8R8_9ZZZZ</name>